<name>A0AAN8YA82_SOLBU</name>
<proteinExistence type="predicted"/>
<dbReference type="AlphaFoldDB" id="A0AAN8YA82"/>
<keyword evidence="2" id="KW-1185">Reference proteome</keyword>
<sequence>MITLMTANRKAGQSIKSIFSHLVKQDLPNLVAVKDADFSAVDAVFCCLPHDTTQLQDIAEYEEWYS</sequence>
<dbReference type="Gene3D" id="3.40.50.720">
    <property type="entry name" value="NAD(P)-binding Rossmann-like Domain"/>
    <property type="match status" value="1"/>
</dbReference>
<gene>
    <name evidence="1" type="ORF">RDI58_019984</name>
</gene>
<dbReference type="PANTHER" id="PTHR32338:SF10">
    <property type="entry name" value="N-ACETYL-GAMMA-GLUTAMYL-PHOSPHATE REDUCTASE, CHLOROPLASTIC-RELATED"/>
    <property type="match status" value="1"/>
</dbReference>
<dbReference type="PANTHER" id="PTHR32338">
    <property type="entry name" value="N-ACETYL-GAMMA-GLUTAMYL-PHOSPHATE REDUCTASE, CHLOROPLASTIC-RELATED-RELATED"/>
    <property type="match status" value="1"/>
</dbReference>
<reference evidence="1 2" key="1">
    <citation type="submission" date="2024-02" db="EMBL/GenBank/DDBJ databases">
        <title>de novo genome assembly of Solanum bulbocastanum strain 11H21.</title>
        <authorList>
            <person name="Hosaka A.J."/>
        </authorList>
    </citation>
    <scope>NUCLEOTIDE SEQUENCE [LARGE SCALE GENOMIC DNA]</scope>
    <source>
        <tissue evidence="1">Young leaves</tissue>
    </source>
</reference>
<dbReference type="Proteomes" id="UP001371456">
    <property type="component" value="Unassembled WGS sequence"/>
</dbReference>
<dbReference type="SUPFAM" id="SSF51735">
    <property type="entry name" value="NAD(P)-binding Rossmann-fold domains"/>
    <property type="match status" value="1"/>
</dbReference>
<comment type="caution">
    <text evidence="1">The sequence shown here is derived from an EMBL/GenBank/DDBJ whole genome shotgun (WGS) entry which is preliminary data.</text>
</comment>
<evidence type="ECO:0000313" key="2">
    <source>
        <dbReference type="Proteomes" id="UP001371456"/>
    </source>
</evidence>
<protein>
    <submittedName>
        <fullName evidence="1">Uncharacterized protein</fullName>
    </submittedName>
</protein>
<organism evidence="1 2">
    <name type="scientific">Solanum bulbocastanum</name>
    <name type="common">Wild potato</name>
    <dbReference type="NCBI Taxonomy" id="147425"/>
    <lineage>
        <taxon>Eukaryota</taxon>
        <taxon>Viridiplantae</taxon>
        <taxon>Streptophyta</taxon>
        <taxon>Embryophyta</taxon>
        <taxon>Tracheophyta</taxon>
        <taxon>Spermatophyta</taxon>
        <taxon>Magnoliopsida</taxon>
        <taxon>eudicotyledons</taxon>
        <taxon>Gunneridae</taxon>
        <taxon>Pentapetalae</taxon>
        <taxon>asterids</taxon>
        <taxon>lamiids</taxon>
        <taxon>Solanales</taxon>
        <taxon>Solanaceae</taxon>
        <taxon>Solanoideae</taxon>
        <taxon>Solaneae</taxon>
        <taxon>Solanum</taxon>
    </lineage>
</organism>
<dbReference type="InterPro" id="IPR050085">
    <property type="entry name" value="AGPR"/>
</dbReference>
<evidence type="ECO:0000313" key="1">
    <source>
        <dbReference type="EMBL" id="KAK6782188.1"/>
    </source>
</evidence>
<dbReference type="InterPro" id="IPR036291">
    <property type="entry name" value="NAD(P)-bd_dom_sf"/>
</dbReference>
<accession>A0AAN8YA82</accession>
<dbReference type="EMBL" id="JBANQN010000008">
    <property type="protein sequence ID" value="KAK6782188.1"/>
    <property type="molecule type" value="Genomic_DNA"/>
</dbReference>